<comment type="caution">
    <text evidence="3">The sequence shown here is derived from an EMBL/GenBank/DDBJ whole genome shotgun (WGS) entry which is preliminary data.</text>
</comment>
<keyword evidence="1" id="KW-0732">Signal</keyword>
<feature type="signal peptide" evidence="1">
    <location>
        <begin position="1"/>
        <end position="22"/>
    </location>
</feature>
<protein>
    <submittedName>
        <fullName evidence="3">Ig-like domain-containing protein</fullName>
    </submittedName>
</protein>
<dbReference type="Proteomes" id="UP000823613">
    <property type="component" value="Unassembled WGS sequence"/>
</dbReference>
<dbReference type="SUPFAM" id="SSF49373">
    <property type="entry name" value="Invasin/intimin cell-adhesion fragments"/>
    <property type="match status" value="1"/>
</dbReference>
<feature type="domain" description="BIG2" evidence="2">
    <location>
        <begin position="117"/>
        <end position="198"/>
    </location>
</feature>
<evidence type="ECO:0000256" key="1">
    <source>
        <dbReference type="SAM" id="SignalP"/>
    </source>
</evidence>
<gene>
    <name evidence="3" type="ORF">IAC58_03250</name>
</gene>
<organism evidence="3 4">
    <name type="scientific">Candidatus Onthovivens merdipullorum</name>
    <dbReference type="NCBI Taxonomy" id="2840889"/>
    <lineage>
        <taxon>Bacteria</taxon>
        <taxon>Bacillati</taxon>
        <taxon>Bacillota</taxon>
        <taxon>Bacilli</taxon>
        <taxon>Bacillales</taxon>
        <taxon>Candidatus Onthovivens</taxon>
    </lineage>
</organism>
<evidence type="ECO:0000313" key="4">
    <source>
        <dbReference type="Proteomes" id="UP000823613"/>
    </source>
</evidence>
<reference evidence="3" key="1">
    <citation type="submission" date="2020-10" db="EMBL/GenBank/DDBJ databases">
        <authorList>
            <person name="Gilroy R."/>
        </authorList>
    </citation>
    <scope>NUCLEOTIDE SEQUENCE</scope>
    <source>
        <strain evidence="3">11159</strain>
    </source>
</reference>
<sequence>MKKSGLLILSSVLVLGGLTSLASCGNGDDTEEVTKGTITISGNLSCEVGGSSQLSATVTNDDTREGVTWSSSDTSIATIDSTGKVSGIKEGTVTITCTMVADPSVSQEVTFTVNPSSDPSVEIVAPTTSLTVGSSFILEAEVYNPKGQALTFNWESQNNISTISGNSETITVNPVREGSEVIKLTLIIGQVQLVSSVSLYYQDDFTSYTEIATKEDFDTIILGDADKTLDGKYCLTADIDLEGEKINGANLALSLTGTFDGRGYTLSNYEIVGNVDGDGYYPNTALFKSITASGSFRNTHLSAYTNQEGIGWGSSILVNELGGTVSNCLIEYENKYNQGKEGWFPFNAAIAGTLQANATIRDCVIDVTGDGQGGVMAIAAYPAGGVKENGQMGDPQNFTVNGIYTNQTSAATYGSAWEWGGPITIAKNVVTDIVWDSEEASTYSTLNSTLWNLVDNTMPSLKNI</sequence>
<dbReference type="SMART" id="SM00635">
    <property type="entry name" value="BID_2"/>
    <property type="match status" value="2"/>
</dbReference>
<name>A0A9D9GWF5_9BACL</name>
<dbReference type="AlphaFoldDB" id="A0A9D9GWF5"/>
<dbReference type="InterPro" id="IPR008964">
    <property type="entry name" value="Invasin/intimin_cell_adhesion"/>
</dbReference>
<dbReference type="InterPro" id="IPR003343">
    <property type="entry name" value="Big_2"/>
</dbReference>
<reference evidence="3" key="2">
    <citation type="journal article" date="2021" name="PeerJ">
        <title>Extensive microbial diversity within the chicken gut microbiome revealed by metagenomics and culture.</title>
        <authorList>
            <person name="Gilroy R."/>
            <person name="Ravi A."/>
            <person name="Getino M."/>
            <person name="Pursley I."/>
            <person name="Horton D.L."/>
            <person name="Alikhan N.F."/>
            <person name="Baker D."/>
            <person name="Gharbi K."/>
            <person name="Hall N."/>
            <person name="Watson M."/>
            <person name="Adriaenssens E.M."/>
            <person name="Foster-Nyarko E."/>
            <person name="Jarju S."/>
            <person name="Secka A."/>
            <person name="Antonio M."/>
            <person name="Oren A."/>
            <person name="Chaudhuri R.R."/>
            <person name="La Ragione R."/>
            <person name="Hildebrand F."/>
            <person name="Pallen M.J."/>
        </authorList>
    </citation>
    <scope>NUCLEOTIDE SEQUENCE</scope>
    <source>
        <strain evidence="3">11159</strain>
    </source>
</reference>
<accession>A0A9D9GWF5</accession>
<dbReference type="Gene3D" id="2.60.40.1080">
    <property type="match status" value="1"/>
</dbReference>
<feature type="chain" id="PRO_5039304360" evidence="1">
    <location>
        <begin position="23"/>
        <end position="464"/>
    </location>
</feature>
<proteinExistence type="predicted"/>
<evidence type="ECO:0000313" key="3">
    <source>
        <dbReference type="EMBL" id="MBO8427551.1"/>
    </source>
</evidence>
<dbReference type="Pfam" id="PF02368">
    <property type="entry name" value="Big_2"/>
    <property type="match status" value="1"/>
</dbReference>
<dbReference type="EMBL" id="JADIMY010000068">
    <property type="protein sequence ID" value="MBO8427551.1"/>
    <property type="molecule type" value="Genomic_DNA"/>
</dbReference>
<feature type="domain" description="BIG2" evidence="2">
    <location>
        <begin position="32"/>
        <end position="108"/>
    </location>
</feature>
<dbReference type="PROSITE" id="PS51257">
    <property type="entry name" value="PROKAR_LIPOPROTEIN"/>
    <property type="match status" value="1"/>
</dbReference>
<evidence type="ECO:0000259" key="2">
    <source>
        <dbReference type="SMART" id="SM00635"/>
    </source>
</evidence>